<protein>
    <submittedName>
        <fullName evidence="2">Uncharacterized protein</fullName>
    </submittedName>
</protein>
<evidence type="ECO:0000256" key="1">
    <source>
        <dbReference type="SAM" id="MobiDB-lite"/>
    </source>
</evidence>
<evidence type="ECO:0000313" key="3">
    <source>
        <dbReference type="Proteomes" id="UP000305948"/>
    </source>
</evidence>
<gene>
    <name evidence="2" type="ORF">OE88DRAFT_1668051</name>
</gene>
<proteinExistence type="predicted"/>
<feature type="compositionally biased region" description="Basic residues" evidence="1">
    <location>
        <begin position="335"/>
        <end position="345"/>
    </location>
</feature>
<dbReference type="Proteomes" id="UP000305948">
    <property type="component" value="Unassembled WGS sequence"/>
</dbReference>
<accession>A0A5C3MXJ4</accession>
<dbReference type="OrthoDB" id="3067792at2759"/>
<evidence type="ECO:0000313" key="2">
    <source>
        <dbReference type="EMBL" id="TFK46191.1"/>
    </source>
</evidence>
<keyword evidence="3" id="KW-1185">Reference proteome</keyword>
<sequence>MTVSMNGVISVSKLMLRHWRDVCNRKRPGYQNVRSSPCLSSTNNTLGQNRCASAAKALVYHGQHRLPQSDIPATTAERRPRLALQLRTLDQTRLDVEDFVHLNGRIRKDVRFPLAPEQPRLQMRYFDLGPKKIPFPPDAQGFLYWHLDPDAPLLSGQVRFRITTHSDPATFASGRDLQRPDGGTWNISLFDIARRSRYSGLRAHFICENLVTAKVLYTALNITGREGARRIHPATGSLLIWSFGQRFLVDLQSGDMEPWIIGSLAGERLRLQNLFSVRASEWGSTGIVKSVYHRPYTGVLLQLFVLLDTYTPPIIFRESSDSVRTLDATGAQGHPNRRPPYRQAH</sequence>
<reference evidence="2 3" key="1">
    <citation type="journal article" date="2019" name="Nat. Ecol. Evol.">
        <title>Megaphylogeny resolves global patterns of mushroom evolution.</title>
        <authorList>
            <person name="Varga T."/>
            <person name="Krizsan K."/>
            <person name="Foldi C."/>
            <person name="Dima B."/>
            <person name="Sanchez-Garcia M."/>
            <person name="Sanchez-Ramirez S."/>
            <person name="Szollosi G.J."/>
            <person name="Szarkandi J.G."/>
            <person name="Papp V."/>
            <person name="Albert L."/>
            <person name="Andreopoulos W."/>
            <person name="Angelini C."/>
            <person name="Antonin V."/>
            <person name="Barry K.W."/>
            <person name="Bougher N.L."/>
            <person name="Buchanan P."/>
            <person name="Buyck B."/>
            <person name="Bense V."/>
            <person name="Catcheside P."/>
            <person name="Chovatia M."/>
            <person name="Cooper J."/>
            <person name="Damon W."/>
            <person name="Desjardin D."/>
            <person name="Finy P."/>
            <person name="Geml J."/>
            <person name="Haridas S."/>
            <person name="Hughes K."/>
            <person name="Justo A."/>
            <person name="Karasinski D."/>
            <person name="Kautmanova I."/>
            <person name="Kiss B."/>
            <person name="Kocsube S."/>
            <person name="Kotiranta H."/>
            <person name="LaButti K.M."/>
            <person name="Lechner B.E."/>
            <person name="Liimatainen K."/>
            <person name="Lipzen A."/>
            <person name="Lukacs Z."/>
            <person name="Mihaltcheva S."/>
            <person name="Morgado L.N."/>
            <person name="Niskanen T."/>
            <person name="Noordeloos M.E."/>
            <person name="Ohm R.A."/>
            <person name="Ortiz-Santana B."/>
            <person name="Ovrebo C."/>
            <person name="Racz N."/>
            <person name="Riley R."/>
            <person name="Savchenko A."/>
            <person name="Shiryaev A."/>
            <person name="Soop K."/>
            <person name="Spirin V."/>
            <person name="Szebenyi C."/>
            <person name="Tomsovsky M."/>
            <person name="Tulloss R.E."/>
            <person name="Uehling J."/>
            <person name="Grigoriev I.V."/>
            <person name="Vagvolgyi C."/>
            <person name="Papp T."/>
            <person name="Martin F.M."/>
            <person name="Miettinen O."/>
            <person name="Hibbett D.S."/>
            <person name="Nagy L.G."/>
        </authorList>
    </citation>
    <scope>NUCLEOTIDE SEQUENCE [LARGE SCALE GENOMIC DNA]</scope>
    <source>
        <strain evidence="2 3">OMC1185</strain>
    </source>
</reference>
<organism evidence="2 3">
    <name type="scientific">Heliocybe sulcata</name>
    <dbReference type="NCBI Taxonomy" id="5364"/>
    <lineage>
        <taxon>Eukaryota</taxon>
        <taxon>Fungi</taxon>
        <taxon>Dikarya</taxon>
        <taxon>Basidiomycota</taxon>
        <taxon>Agaricomycotina</taxon>
        <taxon>Agaricomycetes</taxon>
        <taxon>Gloeophyllales</taxon>
        <taxon>Gloeophyllaceae</taxon>
        <taxon>Heliocybe</taxon>
    </lineage>
</organism>
<feature type="region of interest" description="Disordered" evidence="1">
    <location>
        <begin position="326"/>
        <end position="345"/>
    </location>
</feature>
<dbReference type="EMBL" id="ML213532">
    <property type="protein sequence ID" value="TFK46191.1"/>
    <property type="molecule type" value="Genomic_DNA"/>
</dbReference>
<dbReference type="AlphaFoldDB" id="A0A5C3MXJ4"/>
<name>A0A5C3MXJ4_9AGAM</name>